<dbReference type="OrthoDB" id="5329963at2"/>
<keyword evidence="2" id="KW-0808">Transferase</keyword>
<name>Q02BC2_SOLUE</name>
<dbReference type="InterPro" id="IPR052514">
    <property type="entry name" value="SAM-dependent_MTase"/>
</dbReference>
<feature type="domain" description="Methyltransferase FkbM" evidence="1">
    <location>
        <begin position="301"/>
        <end position="466"/>
    </location>
</feature>
<dbReference type="STRING" id="234267.Acid_0643"/>
<organism evidence="2">
    <name type="scientific">Solibacter usitatus (strain Ellin6076)</name>
    <dbReference type="NCBI Taxonomy" id="234267"/>
    <lineage>
        <taxon>Bacteria</taxon>
        <taxon>Pseudomonadati</taxon>
        <taxon>Acidobacteriota</taxon>
        <taxon>Terriglobia</taxon>
        <taxon>Bryobacterales</taxon>
        <taxon>Solibacteraceae</taxon>
        <taxon>Candidatus Solibacter</taxon>
    </lineage>
</organism>
<dbReference type="SUPFAM" id="SSF53335">
    <property type="entry name" value="S-adenosyl-L-methionine-dependent methyltransferases"/>
    <property type="match status" value="1"/>
</dbReference>
<dbReference type="HOGENOM" id="CLU_528817_0_0_0"/>
<reference evidence="2" key="1">
    <citation type="submission" date="2006-10" db="EMBL/GenBank/DDBJ databases">
        <title>Complete sequence of Solibacter usitatus Ellin6076.</title>
        <authorList>
            <consortium name="US DOE Joint Genome Institute"/>
            <person name="Copeland A."/>
            <person name="Lucas S."/>
            <person name="Lapidus A."/>
            <person name="Barry K."/>
            <person name="Detter J.C."/>
            <person name="Glavina del Rio T."/>
            <person name="Hammon N."/>
            <person name="Israni S."/>
            <person name="Dalin E."/>
            <person name="Tice H."/>
            <person name="Pitluck S."/>
            <person name="Thompson L.S."/>
            <person name="Brettin T."/>
            <person name="Bruce D."/>
            <person name="Han C."/>
            <person name="Tapia R."/>
            <person name="Gilna P."/>
            <person name="Schmutz J."/>
            <person name="Larimer F."/>
            <person name="Land M."/>
            <person name="Hauser L."/>
            <person name="Kyrpides N."/>
            <person name="Mikhailova N."/>
            <person name="Janssen P.H."/>
            <person name="Kuske C.R."/>
            <person name="Richardson P."/>
        </authorList>
    </citation>
    <scope>NUCLEOTIDE SEQUENCE</scope>
    <source>
        <strain evidence="2">Ellin6076</strain>
    </source>
</reference>
<dbReference type="PANTHER" id="PTHR34203:SF15">
    <property type="entry name" value="SLL1173 PROTEIN"/>
    <property type="match status" value="1"/>
</dbReference>
<dbReference type="GO" id="GO:0032259">
    <property type="term" value="P:methylation"/>
    <property type="evidence" value="ECO:0007669"/>
    <property type="project" value="UniProtKB-KW"/>
</dbReference>
<dbReference type="KEGG" id="sus:Acid_0643"/>
<gene>
    <name evidence="2" type="ordered locus">Acid_0643</name>
</gene>
<keyword evidence="2" id="KW-0489">Methyltransferase</keyword>
<sequence length="515" mass="56098" precursor="true">MISLTLVTLLVTVVVAAIFFRRAELHASATARQLEAFRTELKPRLDELSERVRMMNEADRQYATEQSALSREARQALLEQVSHLAERVEAVSAALSALDAGVSVKLAAVEAQVAAGLSALDVGVSAKLAAVEAEVAAAPARLTEFSAEVAGAMGQVASAATVKLLSDDVASLKAAVELILRRPAGTPAISADALSAKSQEELIAIAESITCLRPLVPYPNWRFDADLTNPDLAFQLRRWVWEHSDTQKLEIPVVTPWHSGTRLRLFLGNDTSRQIYVAGCIDPNEFAFLDRFLQPGMTFLDAGANEGIYSIFAAKRVGRHGIVWAFEPSTRELSRLQHNLDLNQLTARIFPLALADCSTRAELTIAGYNHAGQNTLGAFVYDVEIEKKDLVEVRTLDEILEKNPLARLDLMKVDVEGAELRLFHGAVTTLRRYRPVLLFEVAENSLQHQGASRRAVLDFLRGQDYLISNFDGHTGLPCTALPGVFSDNMIACPAERPLPASTGWAWPAGGPASLD</sequence>
<accession>Q02BC2</accession>
<dbReference type="InterPro" id="IPR006342">
    <property type="entry name" value="FkbM_mtfrase"/>
</dbReference>
<dbReference type="GO" id="GO:0008168">
    <property type="term" value="F:methyltransferase activity"/>
    <property type="evidence" value="ECO:0007669"/>
    <property type="project" value="UniProtKB-KW"/>
</dbReference>
<dbReference type="Gene3D" id="3.40.50.150">
    <property type="entry name" value="Vaccinia Virus protein VP39"/>
    <property type="match status" value="1"/>
</dbReference>
<dbReference type="InParanoid" id="Q02BC2"/>
<evidence type="ECO:0000313" key="2">
    <source>
        <dbReference type="EMBL" id="ABJ81644.1"/>
    </source>
</evidence>
<dbReference type="NCBIfam" id="TIGR01444">
    <property type="entry name" value="fkbM_fam"/>
    <property type="match status" value="1"/>
</dbReference>
<protein>
    <submittedName>
        <fullName evidence="2">Methyltransferase FkbM family</fullName>
    </submittedName>
</protein>
<proteinExistence type="predicted"/>
<dbReference type="InterPro" id="IPR029063">
    <property type="entry name" value="SAM-dependent_MTases_sf"/>
</dbReference>
<evidence type="ECO:0000259" key="1">
    <source>
        <dbReference type="Pfam" id="PF05050"/>
    </source>
</evidence>
<dbReference type="eggNOG" id="COG2242">
    <property type="taxonomic scope" value="Bacteria"/>
</dbReference>
<dbReference type="Pfam" id="PF05050">
    <property type="entry name" value="Methyltransf_21"/>
    <property type="match status" value="1"/>
</dbReference>
<dbReference type="PANTHER" id="PTHR34203">
    <property type="entry name" value="METHYLTRANSFERASE, FKBM FAMILY PROTEIN"/>
    <property type="match status" value="1"/>
</dbReference>
<dbReference type="AlphaFoldDB" id="Q02BC2"/>
<dbReference type="EMBL" id="CP000473">
    <property type="protein sequence ID" value="ABJ81644.1"/>
    <property type="molecule type" value="Genomic_DNA"/>
</dbReference>